<accession>A0ACB9SH77</accession>
<evidence type="ECO:0000313" key="2">
    <source>
        <dbReference type="Proteomes" id="UP001057402"/>
    </source>
</evidence>
<protein>
    <submittedName>
        <fullName evidence="1">Uncharacterized protein</fullName>
    </submittedName>
</protein>
<dbReference type="EMBL" id="CM042880">
    <property type="protein sequence ID" value="KAI4389194.1"/>
    <property type="molecule type" value="Genomic_DNA"/>
</dbReference>
<organism evidence="1 2">
    <name type="scientific">Melastoma candidum</name>
    <dbReference type="NCBI Taxonomy" id="119954"/>
    <lineage>
        <taxon>Eukaryota</taxon>
        <taxon>Viridiplantae</taxon>
        <taxon>Streptophyta</taxon>
        <taxon>Embryophyta</taxon>
        <taxon>Tracheophyta</taxon>
        <taxon>Spermatophyta</taxon>
        <taxon>Magnoliopsida</taxon>
        <taxon>eudicotyledons</taxon>
        <taxon>Gunneridae</taxon>
        <taxon>Pentapetalae</taxon>
        <taxon>rosids</taxon>
        <taxon>malvids</taxon>
        <taxon>Myrtales</taxon>
        <taxon>Melastomataceae</taxon>
        <taxon>Melastomatoideae</taxon>
        <taxon>Melastomateae</taxon>
        <taxon>Melastoma</taxon>
    </lineage>
</organism>
<keyword evidence="2" id="KW-1185">Reference proteome</keyword>
<reference evidence="2" key="1">
    <citation type="journal article" date="2023" name="Front. Plant Sci.">
        <title>Chromosomal-level genome assembly of Melastoma candidum provides insights into trichome evolution.</title>
        <authorList>
            <person name="Zhong Y."/>
            <person name="Wu W."/>
            <person name="Sun C."/>
            <person name="Zou P."/>
            <person name="Liu Y."/>
            <person name="Dai S."/>
            <person name="Zhou R."/>
        </authorList>
    </citation>
    <scope>NUCLEOTIDE SEQUENCE [LARGE SCALE GENOMIC DNA]</scope>
</reference>
<proteinExistence type="predicted"/>
<sequence length="109" mass="12221">MANVAALRSSLVWLAAFIALVGLSTHSFRKMLATYVLGVLGIAGVLLPDWEYFDRDFSRWTSPVSAEERAPSSADMSLLKRFTKNPLRLGLYATVYGLALYKWWIFVSS</sequence>
<name>A0ACB9SH77_9MYRT</name>
<gene>
    <name evidence="1" type="ORF">MLD38_001446</name>
</gene>
<comment type="caution">
    <text evidence="1">The sequence shown here is derived from an EMBL/GenBank/DDBJ whole genome shotgun (WGS) entry which is preliminary data.</text>
</comment>
<evidence type="ECO:0000313" key="1">
    <source>
        <dbReference type="EMBL" id="KAI4389194.1"/>
    </source>
</evidence>
<dbReference type="Proteomes" id="UP001057402">
    <property type="component" value="Chromosome 1"/>
</dbReference>